<keyword evidence="3" id="KW-1185">Reference proteome</keyword>
<evidence type="ECO:0000313" key="2">
    <source>
        <dbReference type="EMBL" id="KYQ59030.1"/>
    </source>
</evidence>
<dbReference type="EMBL" id="KQ982197">
    <property type="protein sequence ID" value="KYQ59030.1"/>
    <property type="molecule type" value="Genomic_DNA"/>
</dbReference>
<gene>
    <name evidence="2" type="ORF">ALC60_01966</name>
</gene>
<protein>
    <submittedName>
        <fullName evidence="2">Uncharacterized protein</fullName>
    </submittedName>
</protein>
<accession>A0A151XFG9</accession>
<dbReference type="AlphaFoldDB" id="A0A151XFG9"/>
<feature type="compositionally biased region" description="Basic and acidic residues" evidence="1">
    <location>
        <begin position="55"/>
        <end position="84"/>
    </location>
</feature>
<evidence type="ECO:0000256" key="1">
    <source>
        <dbReference type="SAM" id="MobiDB-lite"/>
    </source>
</evidence>
<evidence type="ECO:0000313" key="3">
    <source>
        <dbReference type="Proteomes" id="UP000075809"/>
    </source>
</evidence>
<feature type="compositionally biased region" description="Polar residues" evidence="1">
    <location>
        <begin position="85"/>
        <end position="98"/>
    </location>
</feature>
<name>A0A151XFG9_9HYME</name>
<feature type="compositionally biased region" description="Basic and acidic residues" evidence="1">
    <location>
        <begin position="100"/>
        <end position="111"/>
    </location>
</feature>
<dbReference type="Proteomes" id="UP000075809">
    <property type="component" value="Unassembled WGS sequence"/>
</dbReference>
<proteinExistence type="predicted"/>
<sequence>TPFILYNDDNTSTHFAKISTKSKYHPLRILEASHRYPTGFNVIFLSCRNILQQRSRDGERGANRNIELRMEGARESDVVGRTKENSICTGSQPNPTSSKCRKDGSERVKATRSECHPLRNRPCEIRLG</sequence>
<feature type="non-terminal residue" evidence="2">
    <location>
        <position position="1"/>
    </location>
</feature>
<organism evidence="2 3">
    <name type="scientific">Mycetomoellerius zeteki</name>
    <dbReference type="NCBI Taxonomy" id="64791"/>
    <lineage>
        <taxon>Eukaryota</taxon>
        <taxon>Metazoa</taxon>
        <taxon>Ecdysozoa</taxon>
        <taxon>Arthropoda</taxon>
        <taxon>Hexapoda</taxon>
        <taxon>Insecta</taxon>
        <taxon>Pterygota</taxon>
        <taxon>Neoptera</taxon>
        <taxon>Endopterygota</taxon>
        <taxon>Hymenoptera</taxon>
        <taxon>Apocrita</taxon>
        <taxon>Aculeata</taxon>
        <taxon>Formicoidea</taxon>
        <taxon>Formicidae</taxon>
        <taxon>Myrmicinae</taxon>
        <taxon>Mycetomoellerius</taxon>
    </lineage>
</organism>
<reference evidence="2 3" key="1">
    <citation type="submission" date="2015-09" db="EMBL/GenBank/DDBJ databases">
        <title>Trachymyrmex zeteki WGS genome.</title>
        <authorList>
            <person name="Nygaard S."/>
            <person name="Hu H."/>
            <person name="Boomsma J."/>
            <person name="Zhang G."/>
        </authorList>
    </citation>
    <scope>NUCLEOTIDE SEQUENCE [LARGE SCALE GENOMIC DNA]</scope>
    <source>
        <strain evidence="2">Tzet28-1</strain>
        <tissue evidence="2">Whole body</tissue>
    </source>
</reference>
<feature type="region of interest" description="Disordered" evidence="1">
    <location>
        <begin position="55"/>
        <end position="111"/>
    </location>
</feature>